<evidence type="ECO:0000259" key="10">
    <source>
        <dbReference type="Pfam" id="PF03553"/>
    </source>
</evidence>
<feature type="transmembrane region" description="Helical" evidence="9">
    <location>
        <begin position="194"/>
        <end position="212"/>
    </location>
</feature>
<evidence type="ECO:0000256" key="3">
    <source>
        <dbReference type="ARBA" id="ARBA00022449"/>
    </source>
</evidence>
<evidence type="ECO:0000256" key="2">
    <source>
        <dbReference type="ARBA" id="ARBA00022448"/>
    </source>
</evidence>
<feature type="transmembrane region" description="Helical" evidence="9">
    <location>
        <begin position="71"/>
        <end position="89"/>
    </location>
</feature>
<keyword evidence="2" id="KW-0813">Transport</keyword>
<feature type="transmembrane region" description="Helical" evidence="9">
    <location>
        <begin position="7"/>
        <end position="26"/>
    </location>
</feature>
<feature type="transmembrane region" description="Helical" evidence="9">
    <location>
        <begin position="400"/>
        <end position="420"/>
    </location>
</feature>
<dbReference type="RefSeq" id="WP_191142051.1">
    <property type="nucleotide sequence ID" value="NZ_JACXAH010000012.1"/>
</dbReference>
<feature type="transmembrane region" description="Helical" evidence="9">
    <location>
        <begin position="368"/>
        <end position="388"/>
    </location>
</feature>
<evidence type="ECO:0000313" key="12">
    <source>
        <dbReference type="Proteomes" id="UP000661691"/>
    </source>
</evidence>
<evidence type="ECO:0000256" key="1">
    <source>
        <dbReference type="ARBA" id="ARBA00004651"/>
    </source>
</evidence>
<feature type="transmembrane region" description="Helical" evidence="9">
    <location>
        <begin position="109"/>
        <end position="137"/>
    </location>
</feature>
<evidence type="ECO:0000256" key="5">
    <source>
        <dbReference type="ARBA" id="ARBA00022692"/>
    </source>
</evidence>
<comment type="caution">
    <text evidence="11">The sequence shown here is derived from an EMBL/GenBank/DDBJ whole genome shotgun (WGS) entry which is preliminary data.</text>
</comment>
<comment type="similarity">
    <text evidence="8">Belongs to the NhaC Na(+)/H(+) (TC 2.A.35) antiporter family.</text>
</comment>
<keyword evidence="7 9" id="KW-0472">Membrane</keyword>
<dbReference type="AlphaFoldDB" id="A0A926RUP2"/>
<dbReference type="PANTHER" id="PTHR33451">
    <property type="entry name" value="MALATE-2H(+)/NA(+)-LACTATE ANTIPORTER"/>
    <property type="match status" value="1"/>
</dbReference>
<dbReference type="InterPro" id="IPR018461">
    <property type="entry name" value="Na/H_Antiport_NhaC-like_C"/>
</dbReference>
<keyword evidence="5 9" id="KW-0812">Transmembrane</keyword>
<name>A0A926RUP2_9BACL</name>
<dbReference type="Pfam" id="PF03553">
    <property type="entry name" value="Na_H_antiporter"/>
    <property type="match status" value="2"/>
</dbReference>
<evidence type="ECO:0000256" key="7">
    <source>
        <dbReference type="ARBA" id="ARBA00023136"/>
    </source>
</evidence>
<evidence type="ECO:0000256" key="4">
    <source>
        <dbReference type="ARBA" id="ARBA00022475"/>
    </source>
</evidence>
<proteinExistence type="inferred from homology"/>
<keyword evidence="12" id="KW-1185">Reference proteome</keyword>
<protein>
    <submittedName>
        <fullName evidence="11">Na+/H+ antiporter NhaC family protein</fullName>
    </submittedName>
</protein>
<keyword evidence="6 9" id="KW-1133">Transmembrane helix</keyword>
<dbReference type="EMBL" id="JACXAH010000012">
    <property type="protein sequence ID" value="MBD1372614.1"/>
    <property type="molecule type" value="Genomic_DNA"/>
</dbReference>
<organism evidence="11 12">
    <name type="scientific">Polycladospora coralii</name>
    <dbReference type="NCBI Taxonomy" id="2771432"/>
    <lineage>
        <taxon>Bacteria</taxon>
        <taxon>Bacillati</taxon>
        <taxon>Bacillota</taxon>
        <taxon>Bacilli</taxon>
        <taxon>Bacillales</taxon>
        <taxon>Thermoactinomycetaceae</taxon>
        <taxon>Polycladospora</taxon>
    </lineage>
</organism>
<evidence type="ECO:0000313" key="11">
    <source>
        <dbReference type="EMBL" id="MBD1372614.1"/>
    </source>
</evidence>
<gene>
    <name evidence="11" type="ORF">IC620_09630</name>
</gene>
<dbReference type="InterPro" id="IPR052180">
    <property type="entry name" value="NhaC_Na-H+_Antiporter"/>
</dbReference>
<reference evidence="11" key="1">
    <citation type="submission" date="2020-09" db="EMBL/GenBank/DDBJ databases">
        <title>A novel bacterium of genus Hazenella, isolated from South China Sea.</title>
        <authorList>
            <person name="Huang H."/>
            <person name="Mo K."/>
            <person name="Hu Y."/>
        </authorList>
    </citation>
    <scope>NUCLEOTIDE SEQUENCE</scope>
    <source>
        <strain evidence="11">IB182357</strain>
    </source>
</reference>
<feature type="domain" description="Na+/H+ antiporter NhaC-like C-terminal" evidence="10">
    <location>
        <begin position="55"/>
        <end position="210"/>
    </location>
</feature>
<keyword evidence="4" id="KW-1003">Cell membrane</keyword>
<sequence>MENGKGSLSALFPFVVFLILFVGSGIITDDFYHLPVLSAVLVASAVALLMNRKFPFADKVERFAQGAGQRSIIIMVFIFLLAGAFGATAKGMGAVDSTVNLALSVLPEHLLVVGLFIIAAFISLAMGTSVGTIATLAPIAVGISTQTGISPALTLATVVGGAMFGDNLSIISDTTIAAVRTQHTNMKDKFRTNFFIVLPAAIATLILLFFLTPSVATTVEAADFNIVKILPYIGVLIAALWGVHVITVLAGGIFFAGVIGLWEGNYTISSLAKTISEGISGMSELILLTLLIGGLVEIIRANGGLQYLLYITTKKIKSKIGAAWSIAGLVSLTNLATANNTIAILTAGPLAKDIADHYNINPKQSASLLDIFSCAVQGLIPYGAQILIASQAGNLTPVALLSYSFYPLLIALCGVIAIYVRQARIRP</sequence>
<feature type="transmembrane region" description="Helical" evidence="9">
    <location>
        <begin position="232"/>
        <end position="262"/>
    </location>
</feature>
<feature type="transmembrane region" description="Helical" evidence="9">
    <location>
        <begin position="32"/>
        <end position="50"/>
    </location>
</feature>
<dbReference type="Proteomes" id="UP000661691">
    <property type="component" value="Unassembled WGS sequence"/>
</dbReference>
<dbReference type="GO" id="GO:0005886">
    <property type="term" value="C:plasma membrane"/>
    <property type="evidence" value="ECO:0007669"/>
    <property type="project" value="UniProtKB-SubCell"/>
</dbReference>
<dbReference type="PANTHER" id="PTHR33451:SF5">
    <property type="entry name" value="NA+_H+ ANTIPORTER"/>
    <property type="match status" value="1"/>
</dbReference>
<feature type="transmembrane region" description="Helical" evidence="9">
    <location>
        <begin position="322"/>
        <end position="347"/>
    </location>
</feature>
<evidence type="ECO:0000256" key="9">
    <source>
        <dbReference type="SAM" id="Phobius"/>
    </source>
</evidence>
<dbReference type="GO" id="GO:0015297">
    <property type="term" value="F:antiporter activity"/>
    <property type="evidence" value="ECO:0007669"/>
    <property type="project" value="UniProtKB-KW"/>
</dbReference>
<keyword evidence="3" id="KW-0050">Antiport</keyword>
<accession>A0A926RUP2</accession>
<comment type="subcellular location">
    <subcellularLocation>
        <location evidence="1">Cell membrane</location>
        <topology evidence="1">Multi-pass membrane protein</topology>
    </subcellularLocation>
</comment>
<evidence type="ECO:0000256" key="8">
    <source>
        <dbReference type="ARBA" id="ARBA00038435"/>
    </source>
</evidence>
<feature type="domain" description="Na+/H+ antiporter NhaC-like C-terminal" evidence="10">
    <location>
        <begin position="219"/>
        <end position="419"/>
    </location>
</feature>
<feature type="transmembrane region" description="Helical" evidence="9">
    <location>
        <begin position="283"/>
        <end position="302"/>
    </location>
</feature>
<evidence type="ECO:0000256" key="6">
    <source>
        <dbReference type="ARBA" id="ARBA00022989"/>
    </source>
</evidence>